<name>A0A444XZ56_ARAHY</name>
<protein>
    <recommendedName>
        <fullName evidence="3">DUF7733 domain-containing protein</fullName>
    </recommendedName>
</protein>
<keyword evidence="2" id="KW-1133">Transmembrane helix</keyword>
<dbReference type="Proteomes" id="UP000289738">
    <property type="component" value="Chromosome B08"/>
</dbReference>
<dbReference type="PANTHER" id="PTHR33829:SF2">
    <property type="entry name" value="OS04G0386700 PROTEIN"/>
    <property type="match status" value="1"/>
</dbReference>
<reference evidence="4 5" key="1">
    <citation type="submission" date="2019-01" db="EMBL/GenBank/DDBJ databases">
        <title>Sequencing of cultivated peanut Arachis hypogaea provides insights into genome evolution and oil improvement.</title>
        <authorList>
            <person name="Chen X."/>
        </authorList>
    </citation>
    <scope>NUCLEOTIDE SEQUENCE [LARGE SCALE GENOMIC DNA]</scope>
    <source>
        <strain evidence="5">cv. Fuhuasheng</strain>
        <tissue evidence="4">Leaves</tissue>
    </source>
</reference>
<gene>
    <name evidence="4" type="ORF">Ahy_B08g089911</name>
</gene>
<evidence type="ECO:0000256" key="2">
    <source>
        <dbReference type="SAM" id="Phobius"/>
    </source>
</evidence>
<keyword evidence="2" id="KW-0472">Membrane</keyword>
<feature type="region of interest" description="Disordered" evidence="1">
    <location>
        <begin position="387"/>
        <end position="409"/>
    </location>
</feature>
<evidence type="ECO:0000256" key="1">
    <source>
        <dbReference type="SAM" id="MobiDB-lite"/>
    </source>
</evidence>
<comment type="caution">
    <text evidence="4">The sequence shown here is derived from an EMBL/GenBank/DDBJ whole genome shotgun (WGS) entry which is preliminary data.</text>
</comment>
<keyword evidence="5" id="KW-1185">Reference proteome</keyword>
<dbReference type="SUPFAM" id="SSF49785">
    <property type="entry name" value="Galactose-binding domain-like"/>
    <property type="match status" value="1"/>
</dbReference>
<feature type="transmembrane region" description="Helical" evidence="2">
    <location>
        <begin position="249"/>
        <end position="269"/>
    </location>
</feature>
<dbReference type="AlphaFoldDB" id="A0A444XZ56"/>
<proteinExistence type="predicted"/>
<keyword evidence="2" id="KW-0812">Transmembrane</keyword>
<dbReference type="InterPro" id="IPR056635">
    <property type="entry name" value="DUF7733"/>
</dbReference>
<dbReference type="InterPro" id="IPR008979">
    <property type="entry name" value="Galactose-bd-like_sf"/>
</dbReference>
<feature type="domain" description="DUF7733" evidence="3">
    <location>
        <begin position="234"/>
        <end position="378"/>
    </location>
</feature>
<evidence type="ECO:0000259" key="3">
    <source>
        <dbReference type="Pfam" id="PF24867"/>
    </source>
</evidence>
<dbReference type="PANTHER" id="PTHR33829">
    <property type="entry name" value="OSJNBA0044M19.10 PROTEIN"/>
    <property type="match status" value="1"/>
</dbReference>
<evidence type="ECO:0000313" key="4">
    <source>
        <dbReference type="EMBL" id="RYQ94937.1"/>
    </source>
</evidence>
<evidence type="ECO:0000313" key="5">
    <source>
        <dbReference type="Proteomes" id="UP000289738"/>
    </source>
</evidence>
<dbReference type="Pfam" id="PF24867">
    <property type="entry name" value="DUF7733"/>
    <property type="match status" value="1"/>
</dbReference>
<dbReference type="STRING" id="3818.A0A444XZ56"/>
<feature type="transmembrane region" description="Helical" evidence="2">
    <location>
        <begin position="349"/>
        <end position="371"/>
    </location>
</feature>
<organism evidence="4 5">
    <name type="scientific">Arachis hypogaea</name>
    <name type="common">Peanut</name>
    <dbReference type="NCBI Taxonomy" id="3818"/>
    <lineage>
        <taxon>Eukaryota</taxon>
        <taxon>Viridiplantae</taxon>
        <taxon>Streptophyta</taxon>
        <taxon>Embryophyta</taxon>
        <taxon>Tracheophyta</taxon>
        <taxon>Spermatophyta</taxon>
        <taxon>Magnoliopsida</taxon>
        <taxon>eudicotyledons</taxon>
        <taxon>Gunneridae</taxon>
        <taxon>Pentapetalae</taxon>
        <taxon>rosids</taxon>
        <taxon>fabids</taxon>
        <taxon>Fabales</taxon>
        <taxon>Fabaceae</taxon>
        <taxon>Papilionoideae</taxon>
        <taxon>50 kb inversion clade</taxon>
        <taxon>dalbergioids sensu lato</taxon>
        <taxon>Dalbergieae</taxon>
        <taxon>Pterocarpus clade</taxon>
        <taxon>Arachis</taxon>
    </lineage>
</organism>
<accession>A0A444XZ56</accession>
<sequence length="409" mass="45575">MIDENLQQSNKGAVTFKWDVLKENAGIWGEADFVKTGFVDLINTTKDTTDYLWHTTSIYVGENEEFLKNGSKPVLLINSTGHALHAFVNQEYQGTGTGNGTHSPFFFKNPIPLRPGKNEIALLCLTVGLPTAGPFYDFLRAGLISVKIKGFNNGTVDLSSSAWSYKIGVQGEQLKLYQGDGWSSVKWTTTSEPPKGQALTWYKAVVDAPSGDEPIGLDISRKKTVYKNVTREANSSLTNQEIFKGSRLFRMYVIVGTAVDLFLLLAYVLGGFARGDEHAVRSATPHLFLLSCQILTENVISGLSLFSPPVRALVPMIYTVRRIFVDVDWIHDVWLNKTLSATASLRDIIWYWFGKGIAVANLGYFSMNLFLPRAFEKYLQQKGEIHAKSAEEKRSSPINKPQSSEKKIE</sequence>
<dbReference type="EMBL" id="SDMP01000018">
    <property type="protein sequence ID" value="RYQ94937.1"/>
    <property type="molecule type" value="Genomic_DNA"/>
</dbReference>